<dbReference type="AlphaFoldDB" id="A0A0F9MXG0"/>
<proteinExistence type="predicted"/>
<evidence type="ECO:0000313" key="1">
    <source>
        <dbReference type="EMBL" id="KKN10369.1"/>
    </source>
</evidence>
<accession>A0A0F9MXG0</accession>
<gene>
    <name evidence="1" type="ORF">LCGC14_1037300</name>
</gene>
<sequence>MIGAGWCIIIQADCEHLEGQGPDGMVKCSCEGECPFEKDKEE</sequence>
<protein>
    <submittedName>
        <fullName evidence="1">Uncharacterized protein</fullName>
    </submittedName>
</protein>
<dbReference type="EMBL" id="LAZR01004250">
    <property type="protein sequence ID" value="KKN10369.1"/>
    <property type="molecule type" value="Genomic_DNA"/>
</dbReference>
<name>A0A0F9MXG0_9ZZZZ</name>
<organism evidence="1">
    <name type="scientific">marine sediment metagenome</name>
    <dbReference type="NCBI Taxonomy" id="412755"/>
    <lineage>
        <taxon>unclassified sequences</taxon>
        <taxon>metagenomes</taxon>
        <taxon>ecological metagenomes</taxon>
    </lineage>
</organism>
<comment type="caution">
    <text evidence="1">The sequence shown here is derived from an EMBL/GenBank/DDBJ whole genome shotgun (WGS) entry which is preliminary data.</text>
</comment>
<reference evidence="1" key="1">
    <citation type="journal article" date="2015" name="Nature">
        <title>Complex archaea that bridge the gap between prokaryotes and eukaryotes.</title>
        <authorList>
            <person name="Spang A."/>
            <person name="Saw J.H."/>
            <person name="Jorgensen S.L."/>
            <person name="Zaremba-Niedzwiedzka K."/>
            <person name="Martijn J."/>
            <person name="Lind A.E."/>
            <person name="van Eijk R."/>
            <person name="Schleper C."/>
            <person name="Guy L."/>
            <person name="Ettema T.J."/>
        </authorList>
    </citation>
    <scope>NUCLEOTIDE SEQUENCE</scope>
</reference>